<dbReference type="CDD" id="cd02968">
    <property type="entry name" value="SCO"/>
    <property type="match status" value="1"/>
</dbReference>
<dbReference type="Gene3D" id="3.40.30.10">
    <property type="entry name" value="Glutaredoxin"/>
    <property type="match status" value="1"/>
</dbReference>
<dbReference type="EMBL" id="SODV01000001">
    <property type="protein sequence ID" value="TDW99621.1"/>
    <property type="molecule type" value="Genomic_DNA"/>
</dbReference>
<dbReference type="SUPFAM" id="SSF52833">
    <property type="entry name" value="Thioredoxin-like"/>
    <property type="match status" value="1"/>
</dbReference>
<dbReference type="InterPro" id="IPR036249">
    <property type="entry name" value="Thioredoxin-like_sf"/>
</dbReference>
<organism evidence="7 8">
    <name type="scientific">Dinghuibacter silviterrae</name>
    <dbReference type="NCBI Taxonomy" id="1539049"/>
    <lineage>
        <taxon>Bacteria</taxon>
        <taxon>Pseudomonadati</taxon>
        <taxon>Bacteroidota</taxon>
        <taxon>Chitinophagia</taxon>
        <taxon>Chitinophagales</taxon>
        <taxon>Chitinophagaceae</taxon>
        <taxon>Dinghuibacter</taxon>
    </lineage>
</organism>
<dbReference type="Proteomes" id="UP000294498">
    <property type="component" value="Unassembled WGS sequence"/>
</dbReference>
<feature type="transmembrane region" description="Helical" evidence="5">
    <location>
        <begin position="12"/>
        <end position="31"/>
    </location>
</feature>
<reference evidence="7 8" key="1">
    <citation type="submission" date="2019-03" db="EMBL/GenBank/DDBJ databases">
        <title>Genomic Encyclopedia of Type Strains, Phase IV (KMG-IV): sequencing the most valuable type-strain genomes for metagenomic binning, comparative biology and taxonomic classification.</title>
        <authorList>
            <person name="Goeker M."/>
        </authorList>
    </citation>
    <scope>NUCLEOTIDE SEQUENCE [LARGE SCALE GENOMIC DNA]</scope>
    <source>
        <strain evidence="7 8">DSM 100059</strain>
    </source>
</reference>
<evidence type="ECO:0000256" key="1">
    <source>
        <dbReference type="ARBA" id="ARBA00010996"/>
    </source>
</evidence>
<feature type="binding site" evidence="3">
    <location>
        <position position="171"/>
    </location>
    <ligand>
        <name>Cu cation</name>
        <dbReference type="ChEBI" id="CHEBI:23378"/>
    </ligand>
</feature>
<dbReference type="Pfam" id="PF02630">
    <property type="entry name" value="SCO1-SenC"/>
    <property type="match status" value="1"/>
</dbReference>
<keyword evidence="8" id="KW-1185">Reference proteome</keyword>
<evidence type="ECO:0000313" key="8">
    <source>
        <dbReference type="Proteomes" id="UP000294498"/>
    </source>
</evidence>
<evidence type="ECO:0000259" key="6">
    <source>
        <dbReference type="PROSITE" id="PS51352"/>
    </source>
</evidence>
<keyword evidence="4" id="KW-1015">Disulfide bond</keyword>
<feature type="binding site" evidence="3">
    <location>
        <position position="78"/>
    </location>
    <ligand>
        <name>Cu cation</name>
        <dbReference type="ChEBI" id="CHEBI:23378"/>
    </ligand>
</feature>
<sequence>MEKKKKRIRRLLWYVAGSVVFLAIFWIALFAGTDDYKVKLPVIADVKPFAFVDQKGDTVTERDVLGKVCVVSFFFTTCPGICPRMNDNLKHWVYEPFKEEPDLLMLSHTSDPERDSVSRLKVYADSMGYDDPKHWIFLTGTKKALYAAARDSYHIDDESHAKQKIEDQFIHTQLIALIDKNGRLRGIYDGLTKEELEKLQRDIKALLKEPSGPRFSGGLFNNNPS</sequence>
<dbReference type="PANTHER" id="PTHR12151:SF25">
    <property type="entry name" value="LINALOOL DEHYDRATASE_ISOMERASE DOMAIN-CONTAINING PROTEIN"/>
    <property type="match status" value="1"/>
</dbReference>
<dbReference type="InterPro" id="IPR013766">
    <property type="entry name" value="Thioredoxin_domain"/>
</dbReference>
<comment type="similarity">
    <text evidence="1">Belongs to the SCO1/2 family.</text>
</comment>
<proteinExistence type="inferred from homology"/>
<dbReference type="InterPro" id="IPR003782">
    <property type="entry name" value="SCO1/SenC"/>
</dbReference>
<evidence type="ECO:0000313" key="7">
    <source>
        <dbReference type="EMBL" id="TDW99621.1"/>
    </source>
</evidence>
<comment type="caution">
    <text evidence="7">The sequence shown here is derived from an EMBL/GenBank/DDBJ whole genome shotgun (WGS) entry which is preliminary data.</text>
</comment>
<feature type="domain" description="Thioredoxin" evidence="6">
    <location>
        <begin position="40"/>
        <end position="208"/>
    </location>
</feature>
<evidence type="ECO:0000256" key="2">
    <source>
        <dbReference type="ARBA" id="ARBA00023008"/>
    </source>
</evidence>
<feature type="disulfide bond" description="Redox-active" evidence="4">
    <location>
        <begin position="78"/>
        <end position="82"/>
    </location>
</feature>
<dbReference type="PROSITE" id="PS51352">
    <property type="entry name" value="THIOREDOXIN_2"/>
    <property type="match status" value="1"/>
</dbReference>
<keyword evidence="2 3" id="KW-0186">Copper</keyword>
<accession>A0A4R8DNL1</accession>
<keyword evidence="5" id="KW-0472">Membrane</keyword>
<dbReference type="RefSeq" id="WP_133990473.1">
    <property type="nucleotide sequence ID" value="NZ_SODV01000001.1"/>
</dbReference>
<evidence type="ECO:0000256" key="4">
    <source>
        <dbReference type="PIRSR" id="PIRSR603782-2"/>
    </source>
</evidence>
<keyword evidence="5" id="KW-0812">Transmembrane</keyword>
<protein>
    <submittedName>
        <fullName evidence="7">Protein SCO1/2</fullName>
    </submittedName>
</protein>
<evidence type="ECO:0000256" key="5">
    <source>
        <dbReference type="SAM" id="Phobius"/>
    </source>
</evidence>
<feature type="binding site" evidence="3">
    <location>
        <position position="82"/>
    </location>
    <ligand>
        <name>Cu cation</name>
        <dbReference type="ChEBI" id="CHEBI:23378"/>
    </ligand>
</feature>
<name>A0A4R8DNL1_9BACT</name>
<keyword evidence="5" id="KW-1133">Transmembrane helix</keyword>
<dbReference type="OrthoDB" id="9811998at2"/>
<keyword evidence="3" id="KW-0479">Metal-binding</keyword>
<evidence type="ECO:0000256" key="3">
    <source>
        <dbReference type="PIRSR" id="PIRSR603782-1"/>
    </source>
</evidence>
<gene>
    <name evidence="7" type="ORF">EDB95_0631</name>
</gene>
<dbReference type="AlphaFoldDB" id="A0A4R8DNL1"/>
<dbReference type="GO" id="GO:0046872">
    <property type="term" value="F:metal ion binding"/>
    <property type="evidence" value="ECO:0007669"/>
    <property type="project" value="UniProtKB-KW"/>
</dbReference>
<dbReference type="PANTHER" id="PTHR12151">
    <property type="entry name" value="ELECTRON TRANSPORT PROTIN SCO1/SENC FAMILY MEMBER"/>
    <property type="match status" value="1"/>
</dbReference>